<evidence type="ECO:0000313" key="5">
    <source>
        <dbReference type="Proteomes" id="UP000183508"/>
    </source>
</evidence>
<dbReference type="SUPFAM" id="SSF48179">
    <property type="entry name" value="6-phosphogluconate dehydrogenase C-terminal domain-like"/>
    <property type="match status" value="1"/>
</dbReference>
<evidence type="ECO:0000313" key="4">
    <source>
        <dbReference type="EMBL" id="SFU87996.1"/>
    </source>
</evidence>
<dbReference type="InterPro" id="IPR028939">
    <property type="entry name" value="P5C_Rdtase_cat_N"/>
</dbReference>
<dbReference type="EMBL" id="FPBV01000011">
    <property type="protein sequence ID" value="SFU87996.1"/>
    <property type="molecule type" value="Genomic_DNA"/>
</dbReference>
<sequence>MRIGVIGTGTIGSMLAQAFAVNPQHEIWVVNRTREKADAIARSAPNIRVACGLADLTDRSQLVFLCTKAHDGRRLMHELGPLLRPDQMLAVTISSLPIAWIEQRVACPAAKVIPSVVQLARSGVILVCHGTRATDADRARLESALSEIATPHAVEEDQIRVASDLTSCGPAFLAALLRHWAEAAEQTGAMTQEEAERLLSGTLAGMTQLLQSGMTFSDIIHRVCVPGGVTEAGLVSIRQEAPAVFTRLHQTTQLFSQGSVLVVRLPG</sequence>
<dbReference type="Gene3D" id="1.10.3730.10">
    <property type="entry name" value="ProC C-terminal domain-like"/>
    <property type="match status" value="1"/>
</dbReference>
<dbReference type="Gene3D" id="3.40.50.720">
    <property type="entry name" value="NAD(P)-binding Rossmann-like Domain"/>
    <property type="match status" value="1"/>
</dbReference>
<dbReference type="InterPro" id="IPR008927">
    <property type="entry name" value="6-PGluconate_DH-like_C_sf"/>
</dbReference>
<dbReference type="RefSeq" id="WP_074952860.1">
    <property type="nucleotide sequence ID" value="NZ_FPBV01000011.1"/>
</dbReference>
<dbReference type="PIRSF" id="PIRSF000193">
    <property type="entry name" value="Pyrrol-5-carb_rd"/>
    <property type="match status" value="1"/>
</dbReference>
<dbReference type="SUPFAM" id="SSF51735">
    <property type="entry name" value="NAD(P)-binding Rossmann-fold domains"/>
    <property type="match status" value="1"/>
</dbReference>
<dbReference type="eggNOG" id="COG0345">
    <property type="taxonomic scope" value="Bacteria"/>
</dbReference>
<organism evidence="4 5">
    <name type="scientific">Alicyclobacillus macrosporangiidus</name>
    <dbReference type="NCBI Taxonomy" id="392015"/>
    <lineage>
        <taxon>Bacteria</taxon>
        <taxon>Bacillati</taxon>
        <taxon>Bacillota</taxon>
        <taxon>Bacilli</taxon>
        <taxon>Bacillales</taxon>
        <taxon>Alicyclobacillaceae</taxon>
        <taxon>Alicyclobacillus</taxon>
    </lineage>
</organism>
<evidence type="ECO:0000256" key="1">
    <source>
        <dbReference type="ARBA" id="ARBA00005525"/>
    </source>
</evidence>
<dbReference type="Proteomes" id="UP000183508">
    <property type="component" value="Unassembled WGS sequence"/>
</dbReference>
<reference evidence="5" key="1">
    <citation type="submission" date="2016-10" db="EMBL/GenBank/DDBJ databases">
        <authorList>
            <person name="Varghese N."/>
        </authorList>
    </citation>
    <scope>NUCLEOTIDE SEQUENCE [LARGE SCALE GENOMIC DNA]</scope>
    <source>
        <strain evidence="5">DSM 17980</strain>
    </source>
</reference>
<dbReference type="GO" id="GO:0055129">
    <property type="term" value="P:L-proline biosynthetic process"/>
    <property type="evidence" value="ECO:0007669"/>
    <property type="project" value="TreeGrafter"/>
</dbReference>
<comment type="similarity">
    <text evidence="1">Belongs to the pyrroline-5-carboxylate reductase family.</text>
</comment>
<protein>
    <submittedName>
        <fullName evidence="4">Competence protein ComER</fullName>
    </submittedName>
</protein>
<keyword evidence="5" id="KW-1185">Reference proteome</keyword>
<dbReference type="InterPro" id="IPR029036">
    <property type="entry name" value="P5CR_dimer"/>
</dbReference>
<dbReference type="GO" id="GO:0004735">
    <property type="term" value="F:pyrroline-5-carboxylate reductase activity"/>
    <property type="evidence" value="ECO:0007669"/>
    <property type="project" value="InterPro"/>
</dbReference>
<accession>A0A1I7JS44</accession>
<dbReference type="PANTHER" id="PTHR11645:SF51">
    <property type="entry name" value="COME OPERON PROTEIN 4"/>
    <property type="match status" value="1"/>
</dbReference>
<dbReference type="Pfam" id="PF14748">
    <property type="entry name" value="P5CR_dimer"/>
    <property type="match status" value="1"/>
</dbReference>
<name>A0A1I7JS44_9BACL</name>
<dbReference type="AlphaFoldDB" id="A0A1I7JS44"/>
<evidence type="ECO:0000259" key="3">
    <source>
        <dbReference type="Pfam" id="PF14748"/>
    </source>
</evidence>
<dbReference type="PANTHER" id="PTHR11645">
    <property type="entry name" value="PYRROLINE-5-CARBOXYLATE REDUCTASE"/>
    <property type="match status" value="1"/>
</dbReference>
<feature type="domain" description="Pyrroline-5-carboxylate reductase catalytic N-terminal" evidence="2">
    <location>
        <begin position="2"/>
        <end position="79"/>
    </location>
</feature>
<dbReference type="InterPro" id="IPR000304">
    <property type="entry name" value="Pyrroline-COOH_reductase"/>
</dbReference>
<dbReference type="InterPro" id="IPR036291">
    <property type="entry name" value="NAD(P)-bd_dom_sf"/>
</dbReference>
<gene>
    <name evidence="4" type="ORF">SAMN05421543_11193</name>
</gene>
<dbReference type="OrthoDB" id="9805754at2"/>
<dbReference type="Pfam" id="PF03807">
    <property type="entry name" value="F420_oxidored"/>
    <property type="match status" value="1"/>
</dbReference>
<evidence type="ECO:0000259" key="2">
    <source>
        <dbReference type="Pfam" id="PF03807"/>
    </source>
</evidence>
<dbReference type="STRING" id="392015.SAMN05421543_11193"/>
<feature type="domain" description="Pyrroline-5-carboxylate reductase dimerisation" evidence="3">
    <location>
        <begin position="156"/>
        <end position="241"/>
    </location>
</feature>
<proteinExistence type="inferred from homology"/>